<dbReference type="Proteomes" id="UP000199021">
    <property type="component" value="Unassembled WGS sequence"/>
</dbReference>
<dbReference type="InParanoid" id="A0A1H9NN91"/>
<dbReference type="RefSeq" id="WP_090173131.1">
    <property type="nucleotide sequence ID" value="NZ_FOFB01000038.1"/>
</dbReference>
<name>A0A1H9NN91_9BACT</name>
<dbReference type="EMBL" id="FOFB01000038">
    <property type="protein sequence ID" value="SER37406.1"/>
    <property type="molecule type" value="Genomic_DNA"/>
</dbReference>
<gene>
    <name evidence="1" type="ORF">SAMN05444359_13829</name>
</gene>
<dbReference type="STRING" id="478744.SAMN05444359_13829"/>
<proteinExistence type="predicted"/>
<organism evidence="1 2">
    <name type="scientific">Neolewinella agarilytica</name>
    <dbReference type="NCBI Taxonomy" id="478744"/>
    <lineage>
        <taxon>Bacteria</taxon>
        <taxon>Pseudomonadati</taxon>
        <taxon>Bacteroidota</taxon>
        <taxon>Saprospiria</taxon>
        <taxon>Saprospirales</taxon>
        <taxon>Lewinellaceae</taxon>
        <taxon>Neolewinella</taxon>
    </lineage>
</organism>
<evidence type="ECO:0008006" key="3">
    <source>
        <dbReference type="Google" id="ProtNLM"/>
    </source>
</evidence>
<dbReference type="InterPro" id="IPR009858">
    <property type="entry name" value="DUF1415"/>
</dbReference>
<reference evidence="2" key="1">
    <citation type="submission" date="2016-10" db="EMBL/GenBank/DDBJ databases">
        <authorList>
            <person name="Varghese N."/>
            <person name="Submissions S."/>
        </authorList>
    </citation>
    <scope>NUCLEOTIDE SEQUENCE [LARGE SCALE GENOMIC DNA]</scope>
    <source>
        <strain evidence="2">DSM 24740</strain>
    </source>
</reference>
<evidence type="ECO:0000313" key="2">
    <source>
        <dbReference type="Proteomes" id="UP000199021"/>
    </source>
</evidence>
<evidence type="ECO:0000313" key="1">
    <source>
        <dbReference type="EMBL" id="SER37406.1"/>
    </source>
</evidence>
<protein>
    <recommendedName>
        <fullName evidence="3">DUF1415 domain-containing protein</fullName>
    </recommendedName>
</protein>
<dbReference type="Pfam" id="PF07209">
    <property type="entry name" value="DUF1415"/>
    <property type="match status" value="1"/>
</dbReference>
<keyword evidence="2" id="KW-1185">Reference proteome</keyword>
<accession>A0A1H9NN91</accession>
<dbReference type="OrthoDB" id="277390at2"/>
<dbReference type="AlphaFoldDB" id="A0A1H9NN91"/>
<sequence length="165" mass="18254">MSPAETTRQWVADFVIRHALCPFAAKPFQDGNVLFLEVESEDLEACFMAALAQVQSLLEEQSVETTLLVFSHALADFDTFLDFVHTFEDTLLEAGANQLVQLAHFHPDYTFGGVAEDDPGNLTNRAPYPTLQLLRVGSVAAAVAAYPDVEGIPERNVHRMRELFG</sequence>